<comment type="caution">
    <text evidence="1">The sequence shown here is derived from an EMBL/GenBank/DDBJ whole genome shotgun (WGS) entry which is preliminary data.</text>
</comment>
<dbReference type="EMBL" id="JAFCNB010000003">
    <property type="protein sequence ID" value="MBP2703482.1"/>
    <property type="molecule type" value="Genomic_DNA"/>
</dbReference>
<evidence type="ECO:0000313" key="2">
    <source>
        <dbReference type="Proteomes" id="UP000674234"/>
    </source>
</evidence>
<reference evidence="1" key="1">
    <citation type="submission" date="2021-02" db="EMBL/GenBank/DDBJ databases">
        <title>Draft genome sequence of Microbispora sp. RL4-1S isolated from rice leaves in Thailand.</title>
        <authorList>
            <person name="Muangham S."/>
            <person name="Duangmal K."/>
        </authorList>
    </citation>
    <scope>NUCLEOTIDE SEQUENCE</scope>
    <source>
        <strain evidence="1">RL4-1S</strain>
    </source>
</reference>
<evidence type="ECO:0000313" key="1">
    <source>
        <dbReference type="EMBL" id="MBP2703482.1"/>
    </source>
</evidence>
<sequence>MITAEDLTAMIEAALERSSDAEVSDEAVVRAVQIWSGCGRQDTGGVVLPPHP</sequence>
<protein>
    <submittedName>
        <fullName evidence="1">Uncharacterized protein</fullName>
    </submittedName>
</protein>
<name>A0A941AI61_9ACTN</name>
<dbReference type="Proteomes" id="UP000674234">
    <property type="component" value="Unassembled WGS sequence"/>
</dbReference>
<dbReference type="AlphaFoldDB" id="A0A941AI61"/>
<accession>A0A941AI61</accession>
<organism evidence="1 2">
    <name type="scientific">Microbispora oryzae</name>
    <dbReference type="NCBI Taxonomy" id="2806554"/>
    <lineage>
        <taxon>Bacteria</taxon>
        <taxon>Bacillati</taxon>
        <taxon>Actinomycetota</taxon>
        <taxon>Actinomycetes</taxon>
        <taxon>Streptosporangiales</taxon>
        <taxon>Streptosporangiaceae</taxon>
        <taxon>Microbispora</taxon>
    </lineage>
</organism>
<keyword evidence="2" id="KW-1185">Reference proteome</keyword>
<proteinExistence type="predicted"/>
<gene>
    <name evidence="1" type="ORF">JOL79_06680</name>
</gene>
<dbReference type="RefSeq" id="WP_210154794.1">
    <property type="nucleotide sequence ID" value="NZ_JAFCNB010000003.1"/>
</dbReference>